<dbReference type="EMBL" id="HBUE01065299">
    <property type="protein sequence ID" value="CAG6470420.1"/>
    <property type="molecule type" value="Transcribed_RNA"/>
</dbReference>
<proteinExistence type="predicted"/>
<dbReference type="EMBL" id="HBUE01065304">
    <property type="protein sequence ID" value="CAG6470431.1"/>
    <property type="molecule type" value="Transcribed_RNA"/>
</dbReference>
<organism evidence="1">
    <name type="scientific">Culex pipiens</name>
    <name type="common">House mosquito</name>
    <dbReference type="NCBI Taxonomy" id="7175"/>
    <lineage>
        <taxon>Eukaryota</taxon>
        <taxon>Metazoa</taxon>
        <taxon>Ecdysozoa</taxon>
        <taxon>Arthropoda</taxon>
        <taxon>Hexapoda</taxon>
        <taxon>Insecta</taxon>
        <taxon>Pterygota</taxon>
        <taxon>Neoptera</taxon>
        <taxon>Endopterygota</taxon>
        <taxon>Diptera</taxon>
        <taxon>Nematocera</taxon>
        <taxon>Culicoidea</taxon>
        <taxon>Culicidae</taxon>
        <taxon>Culicinae</taxon>
        <taxon>Culicini</taxon>
        <taxon>Culex</taxon>
        <taxon>Culex</taxon>
    </lineage>
</organism>
<evidence type="ECO:0000313" key="1">
    <source>
        <dbReference type="EMBL" id="CAG6528287.1"/>
    </source>
</evidence>
<dbReference type="EMBL" id="HBUE01303377">
    <property type="protein sequence ID" value="CAG6580021.1"/>
    <property type="molecule type" value="Transcribed_RNA"/>
</dbReference>
<dbReference type="AlphaFoldDB" id="A0A8D8H5B1"/>
<dbReference type="EMBL" id="HBUE01065307">
    <property type="protein sequence ID" value="CAG6470440.1"/>
    <property type="molecule type" value="Transcribed_RNA"/>
</dbReference>
<dbReference type="EMBL" id="HBUE01065308">
    <property type="protein sequence ID" value="CAG6470443.1"/>
    <property type="molecule type" value="Transcribed_RNA"/>
</dbReference>
<dbReference type="EMBL" id="HBUE01065306">
    <property type="protein sequence ID" value="CAG6470437.1"/>
    <property type="molecule type" value="Transcribed_RNA"/>
</dbReference>
<accession>A0A8D8H5B1</accession>
<dbReference type="EMBL" id="HBUE01065309">
    <property type="protein sequence ID" value="CAG6470446.1"/>
    <property type="molecule type" value="Transcribed_RNA"/>
</dbReference>
<protein>
    <submittedName>
        <fullName evidence="1">(northern house mosquito) hypothetical protein</fullName>
    </submittedName>
</protein>
<dbReference type="EMBL" id="HBUE01065305">
    <property type="protein sequence ID" value="CAG6470434.1"/>
    <property type="molecule type" value="Transcribed_RNA"/>
</dbReference>
<name>A0A8D8H5B1_CULPI</name>
<reference evidence="1" key="1">
    <citation type="submission" date="2021-05" db="EMBL/GenBank/DDBJ databases">
        <authorList>
            <person name="Alioto T."/>
            <person name="Alioto T."/>
            <person name="Gomez Garrido J."/>
        </authorList>
    </citation>
    <scope>NUCLEOTIDE SEQUENCE</scope>
</reference>
<sequence>MMRRETTTASAACFQTRLISTFIQAARPKKKTNITNYSEQIKRMAGCRRVLDLGAESLDLGTRQIAKHGVAVDAPGECLNTGRDVHVVLGHLVVVLLGRAELRHHLGHRDGQTLGDRAALPAERVARRNVDPVLVVVAGGLV</sequence>
<dbReference type="EMBL" id="HBUE01197349">
    <property type="protein sequence ID" value="CAG6528287.1"/>
    <property type="molecule type" value="Transcribed_RNA"/>
</dbReference>